<dbReference type="EMBL" id="LJNI01000022">
    <property type="protein sequence ID" value="KPJ73911.1"/>
    <property type="molecule type" value="Genomic_DNA"/>
</dbReference>
<evidence type="ECO:0000259" key="8">
    <source>
        <dbReference type="PROSITE" id="PS52035"/>
    </source>
</evidence>
<dbReference type="Gene3D" id="3.40.630.10">
    <property type="entry name" value="Zn peptidases"/>
    <property type="match status" value="1"/>
</dbReference>
<dbReference type="GO" id="GO:0008270">
    <property type="term" value="F:zinc ion binding"/>
    <property type="evidence" value="ECO:0007669"/>
    <property type="project" value="InterPro"/>
</dbReference>
<dbReference type="Pfam" id="PF00246">
    <property type="entry name" value="Peptidase_M14"/>
    <property type="match status" value="1"/>
</dbReference>
<dbReference type="Proteomes" id="UP000051012">
    <property type="component" value="Unassembled WGS sequence"/>
</dbReference>
<dbReference type="Gene3D" id="2.60.40.1120">
    <property type="entry name" value="Carboxypeptidase-like, regulatory domain"/>
    <property type="match status" value="1"/>
</dbReference>
<evidence type="ECO:0000256" key="5">
    <source>
        <dbReference type="ARBA" id="ARBA00022833"/>
    </source>
</evidence>
<comment type="similarity">
    <text evidence="2 7">Belongs to the peptidase M14 family.</text>
</comment>
<name>A0A0S7YGI2_UNCT6</name>
<feature type="domain" description="Peptidase M14" evidence="8">
    <location>
        <begin position="1"/>
        <end position="180"/>
    </location>
</feature>
<keyword evidence="4" id="KW-0378">Hydrolase</keyword>
<dbReference type="GO" id="GO:0005615">
    <property type="term" value="C:extracellular space"/>
    <property type="evidence" value="ECO:0007669"/>
    <property type="project" value="TreeGrafter"/>
</dbReference>
<evidence type="ECO:0000256" key="7">
    <source>
        <dbReference type="PROSITE-ProRule" id="PRU01379"/>
    </source>
</evidence>
<dbReference type="NCBIfam" id="TIGR04183">
    <property type="entry name" value="Por_Secre_tail"/>
    <property type="match status" value="1"/>
</dbReference>
<organism evidence="9 10">
    <name type="scientific">candidate division TA06 bacterium DG_78</name>
    <dbReference type="NCBI Taxonomy" id="1703772"/>
    <lineage>
        <taxon>Bacteria</taxon>
        <taxon>Bacteria division TA06</taxon>
    </lineage>
</organism>
<evidence type="ECO:0000313" key="9">
    <source>
        <dbReference type="EMBL" id="KPJ73911.1"/>
    </source>
</evidence>
<dbReference type="AlphaFoldDB" id="A0A0S7YGI2"/>
<accession>A0A0S7YGI2</accession>
<dbReference type="InterPro" id="IPR008969">
    <property type="entry name" value="CarboxyPept-like_regulatory"/>
</dbReference>
<dbReference type="SUPFAM" id="SSF49464">
    <property type="entry name" value="Carboxypeptidase regulatory domain-like"/>
    <property type="match status" value="1"/>
</dbReference>
<evidence type="ECO:0000256" key="2">
    <source>
        <dbReference type="ARBA" id="ARBA00005988"/>
    </source>
</evidence>
<feature type="active site" description="Proton donor/acceptor" evidence="7">
    <location>
        <position position="150"/>
    </location>
</feature>
<evidence type="ECO:0000256" key="6">
    <source>
        <dbReference type="ARBA" id="ARBA00023049"/>
    </source>
</evidence>
<keyword evidence="6" id="KW-0482">Metalloprotease</keyword>
<dbReference type="GO" id="GO:0004181">
    <property type="term" value="F:metallocarboxypeptidase activity"/>
    <property type="evidence" value="ECO:0007669"/>
    <property type="project" value="InterPro"/>
</dbReference>
<evidence type="ECO:0000313" key="10">
    <source>
        <dbReference type="Proteomes" id="UP000051012"/>
    </source>
</evidence>
<evidence type="ECO:0000256" key="4">
    <source>
        <dbReference type="ARBA" id="ARBA00022801"/>
    </source>
</evidence>
<dbReference type="PANTHER" id="PTHR11705:SF143">
    <property type="entry name" value="SLL0236 PROTEIN"/>
    <property type="match status" value="1"/>
</dbReference>
<comment type="caution">
    <text evidence="9">The sequence shown here is derived from an EMBL/GenBank/DDBJ whole genome shotgun (WGS) entry which is preliminary data.</text>
</comment>
<dbReference type="GO" id="GO:0006508">
    <property type="term" value="P:proteolysis"/>
    <property type="evidence" value="ECO:0007669"/>
    <property type="project" value="UniProtKB-KW"/>
</dbReference>
<dbReference type="InterPro" id="IPR026444">
    <property type="entry name" value="Secre_tail"/>
</dbReference>
<gene>
    <name evidence="9" type="ORF">AMJ52_02585</name>
</gene>
<dbReference type="SUPFAM" id="SSF53187">
    <property type="entry name" value="Zn-dependent exopeptidases"/>
    <property type="match status" value="1"/>
</dbReference>
<keyword evidence="3" id="KW-0645">Protease</keyword>
<dbReference type="CDD" id="cd00596">
    <property type="entry name" value="Peptidase_M14_like"/>
    <property type="match status" value="1"/>
</dbReference>
<evidence type="ECO:0000256" key="3">
    <source>
        <dbReference type="ARBA" id="ARBA00022670"/>
    </source>
</evidence>
<reference evidence="9 10" key="1">
    <citation type="journal article" date="2015" name="Microbiome">
        <title>Genomic resolution of linkages in carbon, nitrogen, and sulfur cycling among widespread estuary sediment bacteria.</title>
        <authorList>
            <person name="Baker B.J."/>
            <person name="Lazar C.S."/>
            <person name="Teske A.P."/>
            <person name="Dick G.J."/>
        </authorList>
    </citation>
    <scope>NUCLEOTIDE SEQUENCE [LARGE SCALE GENOMIC DNA]</scope>
    <source>
        <strain evidence="9">DG_78</strain>
    </source>
</reference>
<evidence type="ECO:0000256" key="1">
    <source>
        <dbReference type="ARBA" id="ARBA00001947"/>
    </source>
</evidence>
<protein>
    <recommendedName>
        <fullName evidence="8">Peptidase M14 domain-containing protein</fullName>
    </recommendedName>
</protein>
<comment type="cofactor">
    <cofactor evidence="1">
        <name>Zn(2+)</name>
        <dbReference type="ChEBI" id="CHEBI:29105"/>
    </cofactor>
</comment>
<dbReference type="PROSITE" id="PS52035">
    <property type="entry name" value="PEPTIDASE_M14"/>
    <property type="match status" value="1"/>
</dbReference>
<sequence length="360" mass="40772">IWRKNKRDNNNNGFFDLDYDGVDLNRNYDFYWSEGGSSEPSSEYYRGPAPFSENEARAVRDLCLDHHFVFCITYHSARTGLGEVVYYPWVYSGGYSPDCLFLRGIADTLSKLIINDAGNSHYTALIGQGVDGRARNWLYGVCGTFTYCIEVSTTTIQPGWMVDDICQRNVVGAYYLLERMSGCGITGCVYDSLTGHPLRAEIIIEGYHDPVLPARQSEPMHGRFFRILSPGIYNVEIRKNGYVSQYLHDIIVGNNELTQLTISLSKAEFELLKENDTNSILVNPNPARNIILIHLNKPSNFSSISIYDSVGRSLISFEDPTNDIVWQCIDDANRKIANGVYYVIGETIDQRLIQKVVVFR</sequence>
<dbReference type="PANTHER" id="PTHR11705">
    <property type="entry name" value="PROTEASE FAMILY M14 CARBOXYPEPTIDASE A,B"/>
    <property type="match status" value="1"/>
</dbReference>
<keyword evidence="5" id="KW-0862">Zinc</keyword>
<proteinExistence type="inferred from homology"/>
<feature type="non-terminal residue" evidence="9">
    <location>
        <position position="1"/>
    </location>
</feature>
<dbReference type="InterPro" id="IPR000834">
    <property type="entry name" value="Peptidase_M14"/>
</dbReference>